<sequence length="59" mass="5954">MVRRAGLTLADVDLFEVNEAFAPVVLAWAQDTGADLAKTNVNGGAIAIGYPLGPAAPGS</sequence>
<keyword evidence="2" id="KW-0012">Acyltransferase</keyword>
<protein>
    <submittedName>
        <fullName evidence="2">Acetyl-CoA acetyltransferase</fullName>
        <ecNumber evidence="2">2.3.1.9</ecNumber>
    </submittedName>
</protein>
<dbReference type="PANTHER" id="PTHR43365:SF1">
    <property type="entry name" value="ACETYL-COA C-ACYLTRANSFERASE"/>
    <property type="match status" value="1"/>
</dbReference>
<proteinExistence type="predicted"/>
<organism evidence="2 3">
    <name type="scientific">Mycobacterium attenuatum</name>
    <dbReference type="NCBI Taxonomy" id="2341086"/>
    <lineage>
        <taxon>Bacteria</taxon>
        <taxon>Bacillati</taxon>
        <taxon>Actinomycetota</taxon>
        <taxon>Actinomycetes</taxon>
        <taxon>Mycobacteriales</taxon>
        <taxon>Mycobacteriaceae</taxon>
        <taxon>Mycobacterium</taxon>
    </lineage>
</organism>
<reference evidence="2 3" key="1">
    <citation type="submission" date="2018-09" db="EMBL/GenBank/DDBJ databases">
        <authorList>
            <person name="Tagini F."/>
        </authorList>
    </citation>
    <scope>NUCLEOTIDE SEQUENCE [LARGE SCALE GENOMIC DNA]</scope>
    <source>
        <strain evidence="2 3">MK136</strain>
    </source>
</reference>
<dbReference type="InterPro" id="IPR016039">
    <property type="entry name" value="Thiolase-like"/>
</dbReference>
<dbReference type="EMBL" id="UPHP01000034">
    <property type="protein sequence ID" value="VBA36164.1"/>
    <property type="molecule type" value="Genomic_DNA"/>
</dbReference>
<dbReference type="Proteomes" id="UP000273307">
    <property type="component" value="Unassembled WGS sequence"/>
</dbReference>
<keyword evidence="3" id="KW-1185">Reference proteome</keyword>
<dbReference type="InterPro" id="IPR020617">
    <property type="entry name" value="Thiolase_C"/>
</dbReference>
<keyword evidence="2" id="KW-0808">Transferase</keyword>
<dbReference type="PANTHER" id="PTHR43365">
    <property type="entry name" value="BLR7806 PROTEIN"/>
    <property type="match status" value="1"/>
</dbReference>
<accession>A0A498PU38</accession>
<dbReference type="GO" id="GO:0003985">
    <property type="term" value="F:acetyl-CoA C-acetyltransferase activity"/>
    <property type="evidence" value="ECO:0007669"/>
    <property type="project" value="UniProtKB-EC"/>
</dbReference>
<gene>
    <name evidence="2" type="primary">mmgA</name>
    <name evidence="2" type="ORF">LAUMK136_01279</name>
</gene>
<feature type="domain" description="Thiolase C-terminal" evidence="1">
    <location>
        <begin position="2"/>
        <end position="54"/>
    </location>
</feature>
<evidence type="ECO:0000259" key="1">
    <source>
        <dbReference type="Pfam" id="PF02803"/>
    </source>
</evidence>
<dbReference type="Gene3D" id="3.40.47.10">
    <property type="match status" value="1"/>
</dbReference>
<evidence type="ECO:0000313" key="2">
    <source>
        <dbReference type="EMBL" id="VBA36164.1"/>
    </source>
</evidence>
<name>A0A498PU38_9MYCO</name>
<dbReference type="EC" id="2.3.1.9" evidence="2"/>
<dbReference type="Pfam" id="PF02803">
    <property type="entry name" value="Thiolase_C"/>
    <property type="match status" value="1"/>
</dbReference>
<dbReference type="AlphaFoldDB" id="A0A498PU38"/>
<dbReference type="SUPFAM" id="SSF53901">
    <property type="entry name" value="Thiolase-like"/>
    <property type="match status" value="1"/>
</dbReference>
<evidence type="ECO:0000313" key="3">
    <source>
        <dbReference type="Proteomes" id="UP000273307"/>
    </source>
</evidence>